<feature type="compositionally biased region" description="Basic residues" evidence="5">
    <location>
        <begin position="229"/>
        <end position="238"/>
    </location>
</feature>
<dbReference type="SMART" id="SM00184">
    <property type="entry name" value="RING"/>
    <property type="match status" value="1"/>
</dbReference>
<protein>
    <recommendedName>
        <fullName evidence="6">RING-type domain-containing protein</fullName>
    </recommendedName>
</protein>
<evidence type="ECO:0000313" key="7">
    <source>
        <dbReference type="EMBL" id="WIA10312.1"/>
    </source>
</evidence>
<dbReference type="EMBL" id="CP126209">
    <property type="protein sequence ID" value="WIA10312.1"/>
    <property type="molecule type" value="Genomic_DNA"/>
</dbReference>
<evidence type="ECO:0000256" key="2">
    <source>
        <dbReference type="ARBA" id="ARBA00022771"/>
    </source>
</evidence>
<dbReference type="InterPro" id="IPR027370">
    <property type="entry name" value="Znf-RING_euk"/>
</dbReference>
<dbReference type="Gene3D" id="3.30.40.10">
    <property type="entry name" value="Zinc/RING finger domain, C3HC4 (zinc finger)"/>
    <property type="match status" value="1"/>
</dbReference>
<gene>
    <name evidence="7" type="ORF">OEZ85_010504</name>
</gene>
<evidence type="ECO:0000313" key="8">
    <source>
        <dbReference type="Proteomes" id="UP001244341"/>
    </source>
</evidence>
<proteinExistence type="predicted"/>
<name>A0ABY8TMH6_TETOB</name>
<dbReference type="PROSITE" id="PS00518">
    <property type="entry name" value="ZF_RING_1"/>
    <property type="match status" value="1"/>
</dbReference>
<evidence type="ECO:0000256" key="4">
    <source>
        <dbReference type="PROSITE-ProRule" id="PRU00175"/>
    </source>
</evidence>
<dbReference type="Proteomes" id="UP001244341">
    <property type="component" value="Chromosome 2b"/>
</dbReference>
<feature type="region of interest" description="Disordered" evidence="5">
    <location>
        <begin position="213"/>
        <end position="238"/>
    </location>
</feature>
<dbReference type="InterPro" id="IPR001841">
    <property type="entry name" value="Znf_RING"/>
</dbReference>
<keyword evidence="1" id="KW-0479">Metal-binding</keyword>
<dbReference type="SUPFAM" id="SSF57850">
    <property type="entry name" value="RING/U-box"/>
    <property type="match status" value="1"/>
</dbReference>
<feature type="domain" description="RING-type" evidence="6">
    <location>
        <begin position="28"/>
        <end position="73"/>
    </location>
</feature>
<dbReference type="PANTHER" id="PTHR23327">
    <property type="entry name" value="RING FINGER PROTEIN 127"/>
    <property type="match status" value="1"/>
</dbReference>
<reference evidence="7 8" key="1">
    <citation type="submission" date="2023-05" db="EMBL/GenBank/DDBJ databases">
        <title>A 100% complete, gapless, phased diploid assembly of the Scenedesmus obliquus UTEX 3031 genome.</title>
        <authorList>
            <person name="Biondi T.C."/>
            <person name="Hanschen E.R."/>
            <person name="Kwon T."/>
            <person name="Eng W."/>
            <person name="Kruse C.P.S."/>
            <person name="Koehler S.I."/>
            <person name="Kunde Y."/>
            <person name="Gleasner C.D."/>
            <person name="You Mak K.T."/>
            <person name="Polle J."/>
            <person name="Hovde B.T."/>
            <person name="Starkenburg S.R."/>
        </authorList>
    </citation>
    <scope>NUCLEOTIDE SEQUENCE [LARGE SCALE GENOMIC DNA]</scope>
    <source>
        <strain evidence="7 8">DOE0152z</strain>
    </source>
</reference>
<accession>A0ABY8TMH6</accession>
<evidence type="ECO:0000256" key="1">
    <source>
        <dbReference type="ARBA" id="ARBA00022723"/>
    </source>
</evidence>
<keyword evidence="3" id="KW-0862">Zinc</keyword>
<dbReference type="PROSITE" id="PS50089">
    <property type="entry name" value="ZF_RING_2"/>
    <property type="match status" value="1"/>
</dbReference>
<evidence type="ECO:0000256" key="5">
    <source>
        <dbReference type="SAM" id="MobiDB-lite"/>
    </source>
</evidence>
<sequence length="238" mass="26414">MAATTSRETAASSGCSKTAAALGESLCCGICYELLLDPVVGSCGHDFCKGCLDTWRSQQRQQGNNRVKCPVCRGSFAESFDKLGVCVRLRDMVELLFPERIAARRAELERQAALQKKRRVERFQQEDIPVPAAALGQVAETQGRRRLHARRHQRRQPQQSLQVAMSAAASHLQQLVHTGGQQQAVAAGMQQAVWPMRDVQFTMGWFEPRSAAYRTRAAGRGSNSSSRASGRRRRRRSS</sequence>
<evidence type="ECO:0000259" key="6">
    <source>
        <dbReference type="PROSITE" id="PS50089"/>
    </source>
</evidence>
<keyword evidence="2 4" id="KW-0863">Zinc-finger</keyword>
<dbReference type="Pfam" id="PF13445">
    <property type="entry name" value="zf-RING_UBOX"/>
    <property type="match status" value="1"/>
</dbReference>
<evidence type="ECO:0000256" key="3">
    <source>
        <dbReference type="ARBA" id="ARBA00022833"/>
    </source>
</evidence>
<feature type="compositionally biased region" description="Low complexity" evidence="5">
    <location>
        <begin position="216"/>
        <end position="228"/>
    </location>
</feature>
<dbReference type="InterPro" id="IPR013083">
    <property type="entry name" value="Znf_RING/FYVE/PHD"/>
</dbReference>
<dbReference type="PANTHER" id="PTHR23327:SF42">
    <property type="entry name" value="LON PEPTIDASE N-TERMINAL DOMAIN AND RING FINGER PROTEIN C14F5.10C"/>
    <property type="match status" value="1"/>
</dbReference>
<organism evidence="7 8">
    <name type="scientific">Tetradesmus obliquus</name>
    <name type="common">Green alga</name>
    <name type="synonym">Acutodesmus obliquus</name>
    <dbReference type="NCBI Taxonomy" id="3088"/>
    <lineage>
        <taxon>Eukaryota</taxon>
        <taxon>Viridiplantae</taxon>
        <taxon>Chlorophyta</taxon>
        <taxon>core chlorophytes</taxon>
        <taxon>Chlorophyceae</taxon>
        <taxon>CS clade</taxon>
        <taxon>Sphaeropleales</taxon>
        <taxon>Scenedesmaceae</taxon>
        <taxon>Tetradesmus</taxon>
    </lineage>
</organism>
<keyword evidence="8" id="KW-1185">Reference proteome</keyword>
<dbReference type="InterPro" id="IPR017907">
    <property type="entry name" value="Znf_RING_CS"/>
</dbReference>